<dbReference type="GO" id="GO:0004062">
    <property type="term" value="F:aryl sulfotransferase activity"/>
    <property type="evidence" value="ECO:0007669"/>
    <property type="project" value="InterPro"/>
</dbReference>
<evidence type="ECO:0000313" key="1">
    <source>
        <dbReference type="EMBL" id="KKL67292.1"/>
    </source>
</evidence>
<dbReference type="InterPro" id="IPR010262">
    <property type="entry name" value="Arylsulfotransferase_bact"/>
</dbReference>
<protein>
    <submittedName>
        <fullName evidence="1">Uncharacterized protein</fullName>
    </submittedName>
</protein>
<proteinExistence type="predicted"/>
<name>A0A0F9GW27_9ZZZZ</name>
<sequence>MKWMIVIILLLLLTISCSQDGTDTLQDLRSQPGQLNAQVVEADKTFLVESSGYYPNYNILLGTSGDAKYPKLYHLDNHGNVLREWVLKDKFGAILGDRRILPNGHLLFIIGLEAVYEIDYDGNLVWTYIDPTVTHHAEQLPNGHILTAGSECDCVKEIDYTTKQVLWSWDAKTLFPEYKTEEDYVGSEVYPGAKSAYANYTIASEIFPNDWSHINYVQWLPASDTFMVSLRSFDLIMEINRAGDALWTFGPGVLKHQHYPKVLPDNSILVYDNGNGRVLRVTRTHKVIWQYTGLYAPFLGDNDLLPDGNYKILQTTPYEGNDNKSDVRVVSPNGDTIWSLFISDEYVYRAFFQPIEAN</sequence>
<dbReference type="PANTHER" id="PTHR35340:SF5">
    <property type="entry name" value="ASST-DOMAIN-CONTAINING PROTEIN"/>
    <property type="match status" value="1"/>
</dbReference>
<reference evidence="1" key="1">
    <citation type="journal article" date="2015" name="Nature">
        <title>Complex archaea that bridge the gap between prokaryotes and eukaryotes.</title>
        <authorList>
            <person name="Spang A."/>
            <person name="Saw J.H."/>
            <person name="Jorgensen S.L."/>
            <person name="Zaremba-Niedzwiedzka K."/>
            <person name="Martijn J."/>
            <person name="Lind A.E."/>
            <person name="van Eijk R."/>
            <person name="Schleper C."/>
            <person name="Guy L."/>
            <person name="Ettema T.J."/>
        </authorList>
    </citation>
    <scope>NUCLEOTIDE SEQUENCE</scope>
</reference>
<dbReference type="InterPro" id="IPR053143">
    <property type="entry name" value="Arylsulfate_ST"/>
</dbReference>
<organism evidence="1">
    <name type="scientific">marine sediment metagenome</name>
    <dbReference type="NCBI Taxonomy" id="412755"/>
    <lineage>
        <taxon>unclassified sequences</taxon>
        <taxon>metagenomes</taxon>
        <taxon>ecological metagenomes</taxon>
    </lineage>
</organism>
<accession>A0A0F9GW27</accession>
<comment type="caution">
    <text evidence="1">The sequence shown here is derived from an EMBL/GenBank/DDBJ whole genome shotgun (WGS) entry which is preliminary data.</text>
</comment>
<gene>
    <name evidence="1" type="ORF">LCGC14_2136430</name>
</gene>
<dbReference type="Pfam" id="PF05935">
    <property type="entry name" value="Arylsulfotrans"/>
    <property type="match status" value="1"/>
</dbReference>
<dbReference type="EMBL" id="LAZR01026909">
    <property type="protein sequence ID" value="KKL67292.1"/>
    <property type="molecule type" value="Genomic_DNA"/>
</dbReference>
<dbReference type="PROSITE" id="PS51257">
    <property type="entry name" value="PROKAR_LIPOPROTEIN"/>
    <property type="match status" value="1"/>
</dbReference>
<dbReference type="AlphaFoldDB" id="A0A0F9GW27"/>
<dbReference type="SUPFAM" id="SSF63829">
    <property type="entry name" value="Calcium-dependent phosphotriesterase"/>
    <property type="match status" value="1"/>
</dbReference>
<dbReference type="PANTHER" id="PTHR35340">
    <property type="entry name" value="PQQ ENZYME REPEAT PROTEIN-RELATED"/>
    <property type="match status" value="1"/>
</dbReference>